<feature type="region of interest" description="Disordered" evidence="1">
    <location>
        <begin position="1"/>
        <end position="105"/>
    </location>
</feature>
<evidence type="ECO:0000256" key="1">
    <source>
        <dbReference type="SAM" id="MobiDB-lite"/>
    </source>
</evidence>
<dbReference type="AlphaFoldDB" id="A0AAN7UYJ3"/>
<organism evidence="2 3">
    <name type="scientific">Xylaria bambusicola</name>
    <dbReference type="NCBI Taxonomy" id="326684"/>
    <lineage>
        <taxon>Eukaryota</taxon>
        <taxon>Fungi</taxon>
        <taxon>Dikarya</taxon>
        <taxon>Ascomycota</taxon>
        <taxon>Pezizomycotina</taxon>
        <taxon>Sordariomycetes</taxon>
        <taxon>Xylariomycetidae</taxon>
        <taxon>Xylariales</taxon>
        <taxon>Xylariaceae</taxon>
        <taxon>Xylaria</taxon>
    </lineage>
</organism>
<feature type="compositionally biased region" description="Basic and acidic residues" evidence="1">
    <location>
        <begin position="9"/>
        <end position="23"/>
    </location>
</feature>
<accession>A0AAN7UYJ3</accession>
<feature type="compositionally biased region" description="Polar residues" evidence="1">
    <location>
        <begin position="45"/>
        <end position="58"/>
    </location>
</feature>
<evidence type="ECO:0000313" key="2">
    <source>
        <dbReference type="EMBL" id="KAK5637104.1"/>
    </source>
</evidence>
<keyword evidence="3" id="KW-1185">Reference proteome</keyword>
<evidence type="ECO:0000313" key="3">
    <source>
        <dbReference type="Proteomes" id="UP001305414"/>
    </source>
</evidence>
<gene>
    <name evidence="2" type="ORF">RRF57_012816</name>
</gene>
<sequence length="179" mass="19318">MPGWSRAVLKSETHGYPRQENHTDGPLIRLTSLADAHRQQDRGTRASSSSFVVTTGYSTRRREEADDDKGDKGGGGNDNNKGEECDASESKAVVARVETDRSQHEEANWVDDWNVVGTRSGADCPPLVGEFRVFPKAKGGPGEGGLRLLVIYAPKKSASASVPSVPFVLHTRVLAAFGR</sequence>
<name>A0AAN7UYJ3_9PEZI</name>
<dbReference type="Proteomes" id="UP001305414">
    <property type="component" value="Unassembled WGS sequence"/>
</dbReference>
<dbReference type="EMBL" id="JAWHQM010000092">
    <property type="protein sequence ID" value="KAK5637104.1"/>
    <property type="molecule type" value="Genomic_DNA"/>
</dbReference>
<protein>
    <submittedName>
        <fullName evidence="2">Uncharacterized protein</fullName>
    </submittedName>
</protein>
<proteinExistence type="predicted"/>
<feature type="compositionally biased region" description="Basic and acidic residues" evidence="1">
    <location>
        <begin position="35"/>
        <end position="44"/>
    </location>
</feature>
<reference evidence="2 3" key="1">
    <citation type="submission" date="2023-10" db="EMBL/GenBank/DDBJ databases">
        <title>Draft genome sequence of Xylaria bambusicola isolate GMP-LS, the root and basal stem rot pathogen of sugarcane in Indonesia.</title>
        <authorList>
            <person name="Selvaraj P."/>
            <person name="Muralishankar V."/>
            <person name="Muruganantham S."/>
            <person name="Sp S."/>
            <person name="Haryani S."/>
            <person name="Lau K.J.X."/>
            <person name="Naqvi N.I."/>
        </authorList>
    </citation>
    <scope>NUCLEOTIDE SEQUENCE [LARGE SCALE GENOMIC DNA]</scope>
    <source>
        <strain evidence="2">GMP-LS</strain>
    </source>
</reference>
<comment type="caution">
    <text evidence="2">The sequence shown here is derived from an EMBL/GenBank/DDBJ whole genome shotgun (WGS) entry which is preliminary data.</text>
</comment>
<feature type="compositionally biased region" description="Basic and acidic residues" evidence="1">
    <location>
        <begin position="60"/>
        <end position="72"/>
    </location>
</feature>